<reference evidence="4 5" key="1">
    <citation type="journal article" date="2013" name="Nature">
        <title>Insights into bilaterian evolution from three spiralian genomes.</title>
        <authorList>
            <person name="Simakov O."/>
            <person name="Marletaz F."/>
            <person name="Cho S.J."/>
            <person name="Edsinger-Gonzales E."/>
            <person name="Havlak P."/>
            <person name="Hellsten U."/>
            <person name="Kuo D.H."/>
            <person name="Larsson T."/>
            <person name="Lv J."/>
            <person name="Arendt D."/>
            <person name="Savage R."/>
            <person name="Osoegawa K."/>
            <person name="de Jong P."/>
            <person name="Grimwood J."/>
            <person name="Chapman J.A."/>
            <person name="Shapiro H."/>
            <person name="Aerts A."/>
            <person name="Otillar R.P."/>
            <person name="Terry A.Y."/>
            <person name="Boore J.L."/>
            <person name="Grigoriev I.V."/>
            <person name="Lindberg D.R."/>
            <person name="Seaver E.C."/>
            <person name="Weisblat D.A."/>
            <person name="Putnam N.H."/>
            <person name="Rokhsar D.S."/>
        </authorList>
    </citation>
    <scope>NUCLEOTIDE SEQUENCE [LARGE SCALE GENOMIC DNA]</scope>
</reference>
<feature type="compositionally biased region" description="Low complexity" evidence="3">
    <location>
        <begin position="180"/>
        <end position="191"/>
    </location>
</feature>
<feature type="compositionally biased region" description="Acidic residues" evidence="3">
    <location>
        <begin position="580"/>
        <end position="589"/>
    </location>
</feature>
<organism evidence="4 5">
    <name type="scientific">Lottia gigantea</name>
    <name type="common">Giant owl limpet</name>
    <dbReference type="NCBI Taxonomy" id="225164"/>
    <lineage>
        <taxon>Eukaryota</taxon>
        <taxon>Metazoa</taxon>
        <taxon>Spiralia</taxon>
        <taxon>Lophotrochozoa</taxon>
        <taxon>Mollusca</taxon>
        <taxon>Gastropoda</taxon>
        <taxon>Patellogastropoda</taxon>
        <taxon>Lottioidea</taxon>
        <taxon>Lottiidae</taxon>
        <taxon>Lottia</taxon>
    </lineage>
</organism>
<dbReference type="CTD" id="20249854"/>
<keyword evidence="2" id="KW-0539">Nucleus</keyword>
<keyword evidence="5" id="KW-1185">Reference proteome</keyword>
<comment type="subcellular location">
    <subcellularLocation>
        <location evidence="1">Nucleus</location>
    </subcellularLocation>
</comment>
<dbReference type="KEGG" id="lgi:LOTGIDRAFT_235453"/>
<name>V3ZZJ5_LOTGI</name>
<dbReference type="GeneID" id="20249854"/>
<evidence type="ECO:0000313" key="4">
    <source>
        <dbReference type="EMBL" id="ESO86411.1"/>
    </source>
</evidence>
<protein>
    <submittedName>
        <fullName evidence="4">Uncharacterized protein</fullName>
    </submittedName>
</protein>
<dbReference type="RefSeq" id="XP_009062946.1">
    <property type="nucleotide sequence ID" value="XM_009064698.1"/>
</dbReference>
<gene>
    <name evidence="4" type="ORF">LOTGIDRAFT_235453</name>
</gene>
<dbReference type="OrthoDB" id="31113at2759"/>
<feature type="region of interest" description="Disordered" evidence="3">
    <location>
        <begin position="168"/>
        <end position="218"/>
    </location>
</feature>
<sequence length="589" mass="65737">MGNSLTVSEPYIVDDLNSDDDDDYYSAYETGYSDTEPAENKENLKAPAAVGRQISVDAAVVSKLVSEVEVLMSHLNEQNYDAAYNAALNLQQGGVGTFDENGLRRNKSSIPISKSPKKHDKQAYADNMKNESLQARRSNSEGENSDELISDELLKSSDNLCEGIIPEITMTSAPGQRTTSHSSNHSGSDNSEVFMRGKGGKSSIPNGDGLGNLSNDLDSGEGDNTLAWEIDVGDFQSNNDTKSKSAGLNKVRRWIDSDIKYDDNLSPAITATSDQIAQRKILDQKRWNCISRPQIPKACGISSLVSCWNYLFSTLGNVSCWNYLFSTLGNVSCWKYLFSTLGNDSLAPLSQEEALRILGFKQPYSEIKFGPFTGNATLLRWFRELNHHFKVKGRCFFTYKPVGKNATAGVTSRDALYMLKKGLHDPNSAFIYHCFNHFFCPIGYEDTPMVSEDAYKGLLPQDKVQTWILIGESNAYQPSIHSKKWSDISTDLNNENPTYLDIRRLWKGQQTRQTIGGNLHCIMAFQKVNLQPRRSQLPVRKSGSTGDRSPMRSTGHREPVVFSGQQEDEQVFEDERNDSGDEIYIPEDE</sequence>
<dbReference type="PANTHER" id="PTHR16171">
    <property type="entry name" value="DNA REPAIR PROTEIN COMPLEMENTING XP-G CELLS-RELATED"/>
    <property type="match status" value="1"/>
</dbReference>
<proteinExistence type="predicted"/>
<dbReference type="EMBL" id="KB203083">
    <property type="protein sequence ID" value="ESO86411.1"/>
    <property type="molecule type" value="Genomic_DNA"/>
</dbReference>
<dbReference type="AlphaFoldDB" id="V3ZZJ5"/>
<evidence type="ECO:0000256" key="3">
    <source>
        <dbReference type="SAM" id="MobiDB-lite"/>
    </source>
</evidence>
<feature type="region of interest" description="Disordered" evidence="3">
    <location>
        <begin position="533"/>
        <end position="589"/>
    </location>
</feature>
<evidence type="ECO:0000256" key="2">
    <source>
        <dbReference type="ARBA" id="ARBA00023242"/>
    </source>
</evidence>
<dbReference type="Proteomes" id="UP000030746">
    <property type="component" value="Unassembled WGS sequence"/>
</dbReference>
<dbReference type="HOGENOM" id="CLU_463289_0_0_1"/>
<feature type="compositionally biased region" description="Polar residues" evidence="3">
    <location>
        <begin position="169"/>
        <end position="179"/>
    </location>
</feature>
<dbReference type="STRING" id="225164.V3ZZJ5"/>
<dbReference type="PANTHER" id="PTHR16171:SF12">
    <property type="entry name" value="BASIC IMMUNOGLOBULIN-LIKE VARIABLE MOTIF-CONTAINING PROTEIN"/>
    <property type="match status" value="1"/>
</dbReference>
<accession>V3ZZJ5</accession>
<dbReference type="GO" id="GO:0005634">
    <property type="term" value="C:nucleus"/>
    <property type="evidence" value="ECO:0007669"/>
    <property type="project" value="UniProtKB-SubCell"/>
</dbReference>
<evidence type="ECO:0000256" key="1">
    <source>
        <dbReference type="ARBA" id="ARBA00004123"/>
    </source>
</evidence>
<evidence type="ECO:0000313" key="5">
    <source>
        <dbReference type="Proteomes" id="UP000030746"/>
    </source>
</evidence>
<feature type="region of interest" description="Disordered" evidence="3">
    <location>
        <begin position="96"/>
        <end position="151"/>
    </location>
</feature>